<keyword evidence="2" id="KW-0378">Hydrolase</keyword>
<dbReference type="EMBL" id="VUMW01000008">
    <property type="protein sequence ID" value="MST79707.1"/>
    <property type="molecule type" value="Genomic_DNA"/>
</dbReference>
<dbReference type="Gene3D" id="3.40.710.10">
    <property type="entry name" value="DD-peptidase/beta-lactamase superfamily"/>
    <property type="match status" value="1"/>
</dbReference>
<dbReference type="GO" id="GO:0046677">
    <property type="term" value="P:response to antibiotic"/>
    <property type="evidence" value="ECO:0007669"/>
    <property type="project" value="InterPro"/>
</dbReference>
<dbReference type="SUPFAM" id="SSF56601">
    <property type="entry name" value="beta-lactamase/transpeptidase-like"/>
    <property type="match status" value="1"/>
</dbReference>
<gene>
    <name evidence="2" type="ORF">FYJ61_04295</name>
</gene>
<dbReference type="AlphaFoldDB" id="A0A844FMX4"/>
<evidence type="ECO:0000259" key="1">
    <source>
        <dbReference type="Pfam" id="PF13354"/>
    </source>
</evidence>
<organism evidence="2 3">
    <name type="scientific">Lactobacillus equicursoris</name>
    <dbReference type="NCBI Taxonomy" id="420645"/>
    <lineage>
        <taxon>Bacteria</taxon>
        <taxon>Bacillati</taxon>
        <taxon>Bacillota</taxon>
        <taxon>Bacilli</taxon>
        <taxon>Lactobacillales</taxon>
        <taxon>Lactobacillaceae</taxon>
        <taxon>Lactobacillus</taxon>
    </lineage>
</organism>
<dbReference type="InterPro" id="IPR000871">
    <property type="entry name" value="Beta-lactam_class-A"/>
</dbReference>
<dbReference type="GO" id="GO:0030655">
    <property type="term" value="P:beta-lactam antibiotic catabolic process"/>
    <property type="evidence" value="ECO:0007669"/>
    <property type="project" value="InterPro"/>
</dbReference>
<dbReference type="PANTHER" id="PTHR35333:SF3">
    <property type="entry name" value="BETA-LACTAMASE-TYPE TRANSPEPTIDASE FOLD CONTAINING PROTEIN"/>
    <property type="match status" value="1"/>
</dbReference>
<evidence type="ECO:0000313" key="3">
    <source>
        <dbReference type="Proteomes" id="UP000452141"/>
    </source>
</evidence>
<reference evidence="2 3" key="1">
    <citation type="submission" date="2019-08" db="EMBL/GenBank/DDBJ databases">
        <title>In-depth cultivation of the pig gut microbiome towards novel bacterial diversity and tailored functional studies.</title>
        <authorList>
            <person name="Wylensek D."/>
            <person name="Hitch T.C.A."/>
            <person name="Clavel T."/>
        </authorList>
    </citation>
    <scope>NUCLEOTIDE SEQUENCE [LARGE SCALE GENOMIC DNA]</scope>
    <source>
        <strain evidence="2 3">WCA-470BD-2E</strain>
    </source>
</reference>
<dbReference type="InterPro" id="IPR045155">
    <property type="entry name" value="Beta-lactam_cat"/>
</dbReference>
<proteinExistence type="predicted"/>
<dbReference type="PANTHER" id="PTHR35333">
    <property type="entry name" value="BETA-LACTAMASE"/>
    <property type="match status" value="1"/>
</dbReference>
<sequence length="248" mass="28244">MLDVKKFDQILAPLPGQTALLVCDDQKVLYASPLVSQEFKSASLIKLAVACYYQAHPVDLSQVVTIPDDKIVDGGMLCHLAQRDWQLRDVLDLMLSDSDNTATNFLIDFAGFDKMADWFEDKFTGLHLGRYLMEMTDRENYITAETAMQLFDRLLDDQSPFGQVCQKALHYQESVNKLLQYLPEGCSYSKTGELDDTEHDIARIFVGDHYYDVCFLSHYQGLKERKAIVQGQNAVGELLYYDLLAKEN</sequence>
<dbReference type="Proteomes" id="UP000452141">
    <property type="component" value="Unassembled WGS sequence"/>
</dbReference>
<comment type="caution">
    <text evidence="2">The sequence shown here is derived from an EMBL/GenBank/DDBJ whole genome shotgun (WGS) entry which is preliminary data.</text>
</comment>
<dbReference type="Pfam" id="PF13354">
    <property type="entry name" value="Beta-lactamase2"/>
    <property type="match status" value="1"/>
</dbReference>
<dbReference type="GO" id="GO:0008800">
    <property type="term" value="F:beta-lactamase activity"/>
    <property type="evidence" value="ECO:0007669"/>
    <property type="project" value="InterPro"/>
</dbReference>
<dbReference type="RefSeq" id="WP_154486706.1">
    <property type="nucleotide sequence ID" value="NZ_VUMW01000008.1"/>
</dbReference>
<name>A0A844FMX4_9LACO</name>
<accession>A0A844FMX4</accession>
<protein>
    <submittedName>
        <fullName evidence="2">Serine hydrolase</fullName>
    </submittedName>
</protein>
<evidence type="ECO:0000313" key="2">
    <source>
        <dbReference type="EMBL" id="MST79707.1"/>
    </source>
</evidence>
<feature type="domain" description="Beta-lactamase class A catalytic" evidence="1">
    <location>
        <begin position="36"/>
        <end position="206"/>
    </location>
</feature>
<dbReference type="InterPro" id="IPR012338">
    <property type="entry name" value="Beta-lactam/transpept-like"/>
</dbReference>